<dbReference type="PATRIC" id="fig|1423759.3.peg.284"/>
<name>A0A0R1MGS3_9LACO</name>
<organism evidence="1 2">
    <name type="scientific">Liquorilactobacillus hordei DSM 19519</name>
    <dbReference type="NCBI Taxonomy" id="1423759"/>
    <lineage>
        <taxon>Bacteria</taxon>
        <taxon>Bacillati</taxon>
        <taxon>Bacillota</taxon>
        <taxon>Bacilli</taxon>
        <taxon>Lactobacillales</taxon>
        <taxon>Lactobacillaceae</taxon>
        <taxon>Liquorilactobacillus</taxon>
    </lineage>
</organism>
<sequence>MQKEFMHEIESNILDEDDTTKTFSVPSKRENLVIKVDKEVLSKLENDLKFERMLKNLLKMSSKNTKKEVVNITKRNYRIFL</sequence>
<comment type="caution">
    <text evidence="1">The sequence shown here is derived from an EMBL/GenBank/DDBJ whole genome shotgun (WGS) entry which is preliminary data.</text>
</comment>
<dbReference type="Proteomes" id="UP000051448">
    <property type="component" value="Unassembled WGS sequence"/>
</dbReference>
<accession>A0A0R1MGS3</accession>
<dbReference type="EMBL" id="AZDX01000011">
    <property type="protein sequence ID" value="KRL07041.1"/>
    <property type="molecule type" value="Genomic_DNA"/>
</dbReference>
<protein>
    <submittedName>
        <fullName evidence="1">Uncharacterized protein</fullName>
    </submittedName>
</protein>
<dbReference type="GeneID" id="98311456"/>
<dbReference type="STRING" id="1423759.FC92_GL000274"/>
<gene>
    <name evidence="1" type="ORF">FC92_GL000274</name>
</gene>
<evidence type="ECO:0000313" key="1">
    <source>
        <dbReference type="EMBL" id="KRL07041.1"/>
    </source>
</evidence>
<keyword evidence="2" id="KW-1185">Reference proteome</keyword>
<proteinExistence type="predicted"/>
<dbReference type="AlphaFoldDB" id="A0A0R1MGS3"/>
<evidence type="ECO:0000313" key="2">
    <source>
        <dbReference type="Proteomes" id="UP000051448"/>
    </source>
</evidence>
<dbReference type="RefSeq" id="WP_057869410.1">
    <property type="nucleotide sequence ID" value="NZ_AZDX01000011.1"/>
</dbReference>
<dbReference type="OrthoDB" id="2299239at2"/>
<reference evidence="1 2" key="1">
    <citation type="journal article" date="2015" name="Genome Announc.">
        <title>Expanding the biotechnology potential of lactobacilli through comparative genomics of 213 strains and associated genera.</title>
        <authorList>
            <person name="Sun Z."/>
            <person name="Harris H.M."/>
            <person name="McCann A."/>
            <person name="Guo C."/>
            <person name="Argimon S."/>
            <person name="Zhang W."/>
            <person name="Yang X."/>
            <person name="Jeffery I.B."/>
            <person name="Cooney J.C."/>
            <person name="Kagawa T.F."/>
            <person name="Liu W."/>
            <person name="Song Y."/>
            <person name="Salvetti E."/>
            <person name="Wrobel A."/>
            <person name="Rasinkangas P."/>
            <person name="Parkhill J."/>
            <person name="Rea M.C."/>
            <person name="O'Sullivan O."/>
            <person name="Ritari J."/>
            <person name="Douillard F.P."/>
            <person name="Paul Ross R."/>
            <person name="Yang R."/>
            <person name="Briner A.E."/>
            <person name="Felis G.E."/>
            <person name="de Vos W.M."/>
            <person name="Barrangou R."/>
            <person name="Klaenhammer T.R."/>
            <person name="Caufield P.W."/>
            <person name="Cui Y."/>
            <person name="Zhang H."/>
            <person name="O'Toole P.W."/>
        </authorList>
    </citation>
    <scope>NUCLEOTIDE SEQUENCE [LARGE SCALE GENOMIC DNA]</scope>
    <source>
        <strain evidence="1 2">DSM 19519</strain>
    </source>
</reference>